<dbReference type="InterPro" id="IPR006683">
    <property type="entry name" value="Thioestr_dom"/>
</dbReference>
<evidence type="ECO:0000256" key="3">
    <source>
        <dbReference type="ARBA" id="ARBA00022457"/>
    </source>
</evidence>
<keyword evidence="9" id="KW-0234">DNA repair</keyword>
<feature type="region of interest" description="Disordered" evidence="17">
    <location>
        <begin position="210"/>
        <end position="235"/>
    </location>
</feature>
<comment type="cofactor">
    <cofactor evidence="1">
        <name>Mg(2+)</name>
        <dbReference type="ChEBI" id="CHEBI:18420"/>
    </cofactor>
</comment>
<dbReference type="Pfam" id="PF00293">
    <property type="entry name" value="NUDIX"/>
    <property type="match status" value="1"/>
</dbReference>
<dbReference type="InterPro" id="IPR013785">
    <property type="entry name" value="Aldolase_TIM"/>
</dbReference>
<reference evidence="19 20" key="1">
    <citation type="submission" date="2020-08" db="EMBL/GenBank/DDBJ databases">
        <title>Genomic Encyclopedia of Type Strains, Phase IV (KMG-IV): sequencing the most valuable type-strain genomes for metagenomic binning, comparative biology and taxonomic classification.</title>
        <authorList>
            <person name="Goeker M."/>
        </authorList>
    </citation>
    <scope>NUCLEOTIDE SEQUENCE [LARGE SCALE GENOMIC DNA]</scope>
    <source>
        <strain evidence="19 20">DSM 29781</strain>
    </source>
</reference>
<dbReference type="InterPro" id="IPR029069">
    <property type="entry name" value="HotDog_dom_sf"/>
</dbReference>
<dbReference type="PANTHER" id="PTHR47707:SF1">
    <property type="entry name" value="NUDIX HYDROLASE FAMILY PROTEIN"/>
    <property type="match status" value="1"/>
</dbReference>
<evidence type="ECO:0000256" key="7">
    <source>
        <dbReference type="ARBA" id="ARBA00022801"/>
    </source>
</evidence>
<evidence type="ECO:0000256" key="2">
    <source>
        <dbReference type="ARBA" id="ARBA00005582"/>
    </source>
</evidence>
<dbReference type="GO" id="GO:0016289">
    <property type="term" value="F:acyl-CoA hydrolase activity"/>
    <property type="evidence" value="ECO:0007669"/>
    <property type="project" value="UniProtKB-ARBA"/>
</dbReference>
<dbReference type="InterPro" id="IPR020476">
    <property type="entry name" value="Nudix_hydrolase"/>
</dbReference>
<dbReference type="PROSITE" id="PS00893">
    <property type="entry name" value="NUDIX_BOX"/>
    <property type="match status" value="1"/>
</dbReference>
<evidence type="ECO:0000256" key="17">
    <source>
        <dbReference type="SAM" id="MobiDB-lite"/>
    </source>
</evidence>
<dbReference type="GO" id="GO:0044715">
    <property type="term" value="F:8-oxo-dGDP phosphatase activity"/>
    <property type="evidence" value="ECO:0007669"/>
    <property type="project" value="TreeGrafter"/>
</dbReference>
<evidence type="ECO:0000256" key="12">
    <source>
        <dbReference type="ARBA" id="ARBA00038905"/>
    </source>
</evidence>
<dbReference type="GO" id="GO:0006281">
    <property type="term" value="P:DNA repair"/>
    <property type="evidence" value="ECO:0007669"/>
    <property type="project" value="UniProtKB-KW"/>
</dbReference>
<evidence type="ECO:0000313" key="20">
    <source>
        <dbReference type="Proteomes" id="UP000532440"/>
    </source>
</evidence>
<organism evidence="19 20">
    <name type="scientific">Quisquiliibacterium transsilvanicum</name>
    <dbReference type="NCBI Taxonomy" id="1549638"/>
    <lineage>
        <taxon>Bacteria</taxon>
        <taxon>Pseudomonadati</taxon>
        <taxon>Pseudomonadota</taxon>
        <taxon>Betaproteobacteria</taxon>
        <taxon>Burkholderiales</taxon>
        <taxon>Burkholderiaceae</taxon>
        <taxon>Quisquiliibacterium</taxon>
    </lineage>
</organism>
<dbReference type="SUPFAM" id="SSF51569">
    <property type="entry name" value="Aldolase"/>
    <property type="match status" value="1"/>
</dbReference>
<keyword evidence="3" id="KW-0515">Mutator protein</keyword>
<keyword evidence="7" id="KW-0378">Hydrolase</keyword>
<keyword evidence="6" id="KW-0227">DNA damage</keyword>
<dbReference type="GO" id="GO:0006260">
    <property type="term" value="P:DNA replication"/>
    <property type="evidence" value="ECO:0007669"/>
    <property type="project" value="UniProtKB-KW"/>
</dbReference>
<sequence>MSARSPLEVAVGVVFRADGAVLLGQRIPGKPYAGWWEFPGGKLEAGETVAQALARELHEELGLEVLASDPWVVREFTYPHARVRLHFRRVTEFSGAPRSREGQAFAWLHPEAIDVAPLLPATVPVIAWLRLPPELLRSAAAALGDDAFVDALQRRLRTSRSALLLLDEPALPAPRFERLFHRVLPLCRAHGVTLLVGPSHPASFARAAGGQLLSAPPPGPQSGSPSGPQCGPARAPLRMTGALVRDRESIARAAAAGLDFALLEGCPPAAWARMLDVAALPVYVATGGDGREVADAARAAGAHGVAPGAAVWQHEGPRGIQPGRLTMDLKAIEALFAPMFPGLMGVKIEEAEPDRVVASMRVRPDLCTAGENLHGGAFMAFADTLGAVATVLNMPAGARTTTIESKTNFMSGAPVGSTVRAVCTPLHRGRSTMVWQTEITSAAGKRCAIVIQTQMVLPGAPPA</sequence>
<dbReference type="NCBIfam" id="TIGR00369">
    <property type="entry name" value="unchar_dom_1"/>
    <property type="match status" value="1"/>
</dbReference>
<evidence type="ECO:0000256" key="8">
    <source>
        <dbReference type="ARBA" id="ARBA00022842"/>
    </source>
</evidence>
<keyword evidence="4" id="KW-0235">DNA replication</keyword>
<evidence type="ECO:0000256" key="10">
    <source>
        <dbReference type="ARBA" id="ARBA00035861"/>
    </source>
</evidence>
<evidence type="ECO:0000256" key="15">
    <source>
        <dbReference type="ARBA" id="ARBA00041979"/>
    </source>
</evidence>
<evidence type="ECO:0000256" key="13">
    <source>
        <dbReference type="ARBA" id="ARBA00040794"/>
    </source>
</evidence>
<name>A0A7W8HH57_9BURK</name>
<dbReference type="CDD" id="cd03443">
    <property type="entry name" value="PaaI_thioesterase"/>
    <property type="match status" value="1"/>
</dbReference>
<dbReference type="EC" id="3.6.1.55" evidence="12"/>
<keyword evidence="5" id="KW-0479">Metal-binding</keyword>
<evidence type="ECO:0000256" key="16">
    <source>
        <dbReference type="ARBA" id="ARBA00042798"/>
    </source>
</evidence>
<keyword evidence="20" id="KW-1185">Reference proteome</keyword>
<keyword evidence="8" id="KW-0460">Magnesium</keyword>
<comment type="caution">
    <text evidence="19">The sequence shown here is derived from an EMBL/GenBank/DDBJ whole genome shotgun (WGS) entry which is preliminary data.</text>
</comment>
<feature type="compositionally biased region" description="Low complexity" evidence="17">
    <location>
        <begin position="221"/>
        <end position="233"/>
    </location>
</feature>
<dbReference type="InterPro" id="IPR047127">
    <property type="entry name" value="MutT-like"/>
</dbReference>
<evidence type="ECO:0000259" key="18">
    <source>
        <dbReference type="PROSITE" id="PS51462"/>
    </source>
</evidence>
<dbReference type="Gene3D" id="3.10.129.10">
    <property type="entry name" value="Hotdog Thioesterase"/>
    <property type="match status" value="1"/>
</dbReference>
<dbReference type="PRINTS" id="PR00502">
    <property type="entry name" value="NUDIXFAMILY"/>
</dbReference>
<dbReference type="SUPFAM" id="SSF55811">
    <property type="entry name" value="Nudix"/>
    <property type="match status" value="1"/>
</dbReference>
<dbReference type="GO" id="GO:0008413">
    <property type="term" value="F:8-oxo-7,8-dihydroguanosine triphosphate pyrophosphatase activity"/>
    <property type="evidence" value="ECO:0007669"/>
    <property type="project" value="TreeGrafter"/>
</dbReference>
<dbReference type="RefSeq" id="WP_183966432.1">
    <property type="nucleotide sequence ID" value="NZ_BAABEW010000001.1"/>
</dbReference>
<proteinExistence type="inferred from homology"/>
<dbReference type="GO" id="GO:0035539">
    <property type="term" value="F:8-oxo-7,8-dihydrodeoxyguanosine triphosphate pyrophosphatase activity"/>
    <property type="evidence" value="ECO:0007669"/>
    <property type="project" value="UniProtKB-EC"/>
</dbReference>
<gene>
    <name evidence="19" type="ORF">HNQ70_001772</name>
</gene>
<dbReference type="Pfam" id="PF03061">
    <property type="entry name" value="4HBT"/>
    <property type="match status" value="1"/>
</dbReference>
<evidence type="ECO:0000256" key="6">
    <source>
        <dbReference type="ARBA" id="ARBA00022763"/>
    </source>
</evidence>
<dbReference type="Gene3D" id="3.20.20.70">
    <property type="entry name" value="Aldolase class I"/>
    <property type="match status" value="1"/>
</dbReference>
<comment type="similarity">
    <text evidence="2">Belongs to the Nudix hydrolase family.</text>
</comment>
<dbReference type="CDD" id="cd03425">
    <property type="entry name" value="NUDIX_MutT_NudA_like"/>
    <property type="match status" value="1"/>
</dbReference>
<evidence type="ECO:0000256" key="4">
    <source>
        <dbReference type="ARBA" id="ARBA00022705"/>
    </source>
</evidence>
<dbReference type="Gene3D" id="3.90.79.10">
    <property type="entry name" value="Nucleoside Triphosphate Pyrophosphohydrolase"/>
    <property type="match status" value="1"/>
</dbReference>
<dbReference type="GO" id="GO:0044716">
    <property type="term" value="F:8-oxo-GDP phosphatase activity"/>
    <property type="evidence" value="ECO:0007669"/>
    <property type="project" value="TreeGrafter"/>
</dbReference>
<dbReference type="PROSITE" id="PS51462">
    <property type="entry name" value="NUDIX"/>
    <property type="match status" value="1"/>
</dbReference>
<dbReference type="GO" id="GO:0046872">
    <property type="term" value="F:metal ion binding"/>
    <property type="evidence" value="ECO:0007669"/>
    <property type="project" value="UniProtKB-KW"/>
</dbReference>
<evidence type="ECO:0000256" key="14">
    <source>
        <dbReference type="ARBA" id="ARBA00041592"/>
    </source>
</evidence>
<evidence type="ECO:0000256" key="9">
    <source>
        <dbReference type="ARBA" id="ARBA00023204"/>
    </source>
</evidence>
<evidence type="ECO:0000256" key="11">
    <source>
        <dbReference type="ARBA" id="ARBA00036904"/>
    </source>
</evidence>
<evidence type="ECO:0000256" key="1">
    <source>
        <dbReference type="ARBA" id="ARBA00001946"/>
    </source>
</evidence>
<dbReference type="PANTHER" id="PTHR47707">
    <property type="entry name" value="8-OXO-DGTP DIPHOSPHATASE"/>
    <property type="match status" value="1"/>
</dbReference>
<dbReference type="InterPro" id="IPR000086">
    <property type="entry name" value="NUDIX_hydrolase_dom"/>
</dbReference>
<dbReference type="InterPro" id="IPR020084">
    <property type="entry name" value="NUDIX_hydrolase_CS"/>
</dbReference>
<comment type="catalytic activity">
    <reaction evidence="11">
        <text>8-oxo-GTP + H2O = 8-oxo-GMP + diphosphate + H(+)</text>
        <dbReference type="Rhea" id="RHEA:67616"/>
        <dbReference type="ChEBI" id="CHEBI:15377"/>
        <dbReference type="ChEBI" id="CHEBI:15378"/>
        <dbReference type="ChEBI" id="CHEBI:33019"/>
        <dbReference type="ChEBI" id="CHEBI:143553"/>
        <dbReference type="ChEBI" id="CHEBI:145694"/>
    </reaction>
</comment>
<accession>A0A7W8HH57</accession>
<dbReference type="SUPFAM" id="SSF54637">
    <property type="entry name" value="Thioesterase/thiol ester dehydrase-isomerase"/>
    <property type="match status" value="1"/>
</dbReference>
<feature type="domain" description="Nudix hydrolase" evidence="18">
    <location>
        <begin position="6"/>
        <end position="131"/>
    </location>
</feature>
<protein>
    <recommendedName>
        <fullName evidence="13">8-oxo-dGTP diphosphatase</fullName>
        <ecNumber evidence="12">3.6.1.55</ecNumber>
    </recommendedName>
    <alternativeName>
        <fullName evidence="16">7,8-dihydro-8-oxoguanine-triphosphatase</fullName>
    </alternativeName>
    <alternativeName>
        <fullName evidence="15">Mutator protein MutT</fullName>
    </alternativeName>
    <alternativeName>
        <fullName evidence="14">dGTP pyrophosphohydrolase</fullName>
    </alternativeName>
</protein>
<dbReference type="InterPro" id="IPR003736">
    <property type="entry name" value="PAAI_dom"/>
</dbReference>
<dbReference type="AlphaFoldDB" id="A0A7W8HH57"/>
<comment type="catalytic activity">
    <reaction evidence="10">
        <text>8-oxo-dGTP + H2O = 8-oxo-dGMP + diphosphate + H(+)</text>
        <dbReference type="Rhea" id="RHEA:31575"/>
        <dbReference type="ChEBI" id="CHEBI:15377"/>
        <dbReference type="ChEBI" id="CHEBI:15378"/>
        <dbReference type="ChEBI" id="CHEBI:33019"/>
        <dbReference type="ChEBI" id="CHEBI:63224"/>
        <dbReference type="ChEBI" id="CHEBI:77896"/>
        <dbReference type="EC" id="3.6.1.55"/>
    </reaction>
</comment>
<evidence type="ECO:0000256" key="5">
    <source>
        <dbReference type="ARBA" id="ARBA00022723"/>
    </source>
</evidence>
<dbReference type="EMBL" id="JACHGB010000003">
    <property type="protein sequence ID" value="MBB5271762.1"/>
    <property type="molecule type" value="Genomic_DNA"/>
</dbReference>
<dbReference type="InterPro" id="IPR015797">
    <property type="entry name" value="NUDIX_hydrolase-like_dom_sf"/>
</dbReference>
<evidence type="ECO:0000313" key="19">
    <source>
        <dbReference type="EMBL" id="MBB5271762.1"/>
    </source>
</evidence>
<dbReference type="Proteomes" id="UP000532440">
    <property type="component" value="Unassembled WGS sequence"/>
</dbReference>